<protein>
    <submittedName>
        <fullName evidence="2">Uncharacterized protein</fullName>
    </submittedName>
</protein>
<feature type="transmembrane region" description="Helical" evidence="1">
    <location>
        <begin position="46"/>
        <end position="66"/>
    </location>
</feature>
<dbReference type="Proteomes" id="UP000652761">
    <property type="component" value="Unassembled WGS sequence"/>
</dbReference>
<evidence type="ECO:0000256" key="1">
    <source>
        <dbReference type="SAM" id="Phobius"/>
    </source>
</evidence>
<dbReference type="EMBL" id="NMUH01002319">
    <property type="protein sequence ID" value="MQL99251.1"/>
    <property type="molecule type" value="Genomic_DNA"/>
</dbReference>
<keyword evidence="3" id="KW-1185">Reference proteome</keyword>
<dbReference type="AlphaFoldDB" id="A0A843VQ82"/>
<gene>
    <name evidence="2" type="ORF">Taro_031971</name>
</gene>
<feature type="non-terminal residue" evidence="2">
    <location>
        <position position="1"/>
    </location>
</feature>
<accession>A0A843VQ82</accession>
<evidence type="ECO:0000313" key="3">
    <source>
        <dbReference type="Proteomes" id="UP000652761"/>
    </source>
</evidence>
<organism evidence="2 3">
    <name type="scientific">Colocasia esculenta</name>
    <name type="common">Wild taro</name>
    <name type="synonym">Arum esculentum</name>
    <dbReference type="NCBI Taxonomy" id="4460"/>
    <lineage>
        <taxon>Eukaryota</taxon>
        <taxon>Viridiplantae</taxon>
        <taxon>Streptophyta</taxon>
        <taxon>Embryophyta</taxon>
        <taxon>Tracheophyta</taxon>
        <taxon>Spermatophyta</taxon>
        <taxon>Magnoliopsida</taxon>
        <taxon>Liliopsida</taxon>
        <taxon>Araceae</taxon>
        <taxon>Aroideae</taxon>
        <taxon>Colocasieae</taxon>
        <taxon>Colocasia</taxon>
    </lineage>
</organism>
<name>A0A843VQ82_COLES</name>
<proteinExistence type="predicted"/>
<keyword evidence="1" id="KW-1133">Transmembrane helix</keyword>
<reference evidence="2" key="1">
    <citation type="submission" date="2017-07" db="EMBL/GenBank/DDBJ databases">
        <title>Taro Niue Genome Assembly and Annotation.</title>
        <authorList>
            <person name="Atibalentja N."/>
            <person name="Keating K."/>
            <person name="Fields C.J."/>
        </authorList>
    </citation>
    <scope>NUCLEOTIDE SEQUENCE</scope>
    <source>
        <strain evidence="2">Niue_2</strain>
        <tissue evidence="2">Leaf</tissue>
    </source>
</reference>
<sequence length="87" mass="9896">MTIKMLYYTRCAINILVLFVLWPSCSLCYTQSLCYIWKLVLFRSRAVVLSLMLLGSLALYLVTLPFNTLIVRLGFLAFHPVSGMTGL</sequence>
<keyword evidence="1" id="KW-0472">Membrane</keyword>
<evidence type="ECO:0000313" key="2">
    <source>
        <dbReference type="EMBL" id="MQL99251.1"/>
    </source>
</evidence>
<keyword evidence="1" id="KW-0812">Transmembrane</keyword>
<comment type="caution">
    <text evidence="2">The sequence shown here is derived from an EMBL/GenBank/DDBJ whole genome shotgun (WGS) entry which is preliminary data.</text>
</comment>